<dbReference type="STRING" id="1236970.JCM9140_3635"/>
<keyword evidence="2" id="KW-1185">Reference proteome</keyword>
<gene>
    <name evidence="1" type="ORF">JCM9140_3635</name>
</gene>
<dbReference type="Proteomes" id="UP000018890">
    <property type="component" value="Unassembled WGS sequence"/>
</dbReference>
<protein>
    <submittedName>
        <fullName evidence="1">Uncharacterized protein</fullName>
    </submittedName>
</protein>
<evidence type="ECO:0000313" key="2">
    <source>
        <dbReference type="Proteomes" id="UP000018890"/>
    </source>
</evidence>
<comment type="caution">
    <text evidence="1">The sequence shown here is derived from an EMBL/GenBank/DDBJ whole genome shotgun (WGS) entry which is preliminary data.</text>
</comment>
<dbReference type="AlphaFoldDB" id="W4Q680"/>
<organism evidence="1 2">
    <name type="scientific">Halalkalibacter wakoensis JCM 9140</name>
    <dbReference type="NCBI Taxonomy" id="1236970"/>
    <lineage>
        <taxon>Bacteria</taxon>
        <taxon>Bacillati</taxon>
        <taxon>Bacillota</taxon>
        <taxon>Bacilli</taxon>
        <taxon>Bacillales</taxon>
        <taxon>Bacillaceae</taxon>
        <taxon>Halalkalibacter</taxon>
    </lineage>
</organism>
<reference evidence="1" key="1">
    <citation type="journal article" date="2014" name="Genome Announc.">
        <title>Draft Genome Sequences of Three Alkaliphilic Bacillus Strains, Bacillus wakoensis JCM 9140T, Bacillus akibai JCM 9157T, and Bacillus hemicellulosilyticus JCM 9152T.</title>
        <authorList>
            <person name="Yuki M."/>
            <person name="Oshima K."/>
            <person name="Suda W."/>
            <person name="Oshida Y."/>
            <person name="Kitamura K."/>
            <person name="Iida T."/>
            <person name="Hattori M."/>
            <person name="Ohkuma M."/>
        </authorList>
    </citation>
    <scope>NUCLEOTIDE SEQUENCE [LARGE SCALE GENOMIC DNA]</scope>
    <source>
        <strain evidence="1">JCM 9140</strain>
    </source>
</reference>
<evidence type="ECO:0000313" key="1">
    <source>
        <dbReference type="EMBL" id="GAE27487.1"/>
    </source>
</evidence>
<proteinExistence type="predicted"/>
<name>W4Q680_9BACI</name>
<sequence length="244" mass="28733">MEQMKEDLGSDLVYDFIGDVLEERFESLADLMQEAIINREKLDDIVANMEKGLSEEHAKLLKLMQEERLTEDTVDLNTMKREHNRLTVSRIPSRAYSDLASYIMEKKKVRMYESNEGNVKRIERLPKFIRESIPSLTNYQGDTFRFTRYKEYENDEIALLNSDHPLFKLTLDLMKRENDKQSWGNYLISVNVPEPMTVEIYHINIVDGTGKELERRFLHVARRENGMMITLDPIGSFQKTLWSN</sequence>
<accession>W4Q680</accession>
<dbReference type="EMBL" id="BAUT01000052">
    <property type="protein sequence ID" value="GAE27487.1"/>
    <property type="molecule type" value="Genomic_DNA"/>
</dbReference>